<dbReference type="EMBL" id="CAMXCT010001504">
    <property type="protein sequence ID" value="CAI3990705.1"/>
    <property type="molecule type" value="Genomic_DNA"/>
</dbReference>
<accession>A0A9P1CFL4</accession>
<keyword evidence="2" id="KW-0472">Membrane</keyword>
<dbReference type="OrthoDB" id="437318at2759"/>
<sequence length="744" mass="83913">MGSSEKRIEYMVGASTCIRPSHEIWCSQVQRPLVGIESLRLQGSFPEDYPYPEEVRGLPENLSRDLAGNAFPTTVLQANVIASMISHAAWGEMASRADFSSPPRQSKQRRQRNVHRPPPAPDSADVKEEPKKNNKRPSGDGMNHECGPVAKLSKKSGTKGDCISIAKKLKLLDEFHELKNSGVKNANQEMLNRKRPGYFSGCCSDSKWGGSRKKFKWDLFQKMLPNQAAKFDEVPNWLKHRLGLDEIKAKGPKKELIPNELLAIADGILMEECTRGLEMDTKSVVSLFETLVDIYNEEAETYNKESQGKHVERLAELSESGKLTEDELEAIASKPPALVPVISKEWTEKRMQHTVERFCLYEPKRKVLWKNGKEGIQSELKRFGGRKKIANALSDLFGNDREFAEKSASWEKNLADICQLRDCEVDEINSLYEGTLHVEHSCKKTHMWNGEDMRARWAKEHNVVLLGADNEGPCAVPGGYGATMQPNDRASYLRAACGVPPNPLVANLADKELGPHDIPVISCPLRVSLAADAFAVKKLREYRSGAIIQWAWCSTGHVKEQELADWCYNGKKEDLDKSMELCRGGFRDMLFMSQVPEVDHSVLVSQWLATREAWDRRIAARALEGKVLAPKMKQRYDSFLADPERTLVVDVDNHRVLASSRISSKTTGKRYVILTICMALEAEQLTLRFGKGPKHKLVVRELLGFETFLLIYIYIYVILLYIIYVLGLFSTLKGSISLSKYIIR</sequence>
<feature type="region of interest" description="Disordered" evidence="1">
    <location>
        <begin position="96"/>
        <end position="157"/>
    </location>
</feature>
<evidence type="ECO:0000313" key="6">
    <source>
        <dbReference type="Proteomes" id="UP001152797"/>
    </source>
</evidence>
<gene>
    <name evidence="3" type="ORF">C1SCF055_LOCUS17672</name>
</gene>
<reference evidence="4" key="2">
    <citation type="submission" date="2024-04" db="EMBL/GenBank/DDBJ databases">
        <authorList>
            <person name="Chen Y."/>
            <person name="Shah S."/>
            <person name="Dougan E. K."/>
            <person name="Thang M."/>
            <person name="Chan C."/>
        </authorList>
    </citation>
    <scope>NUCLEOTIDE SEQUENCE [LARGE SCALE GENOMIC DNA]</scope>
</reference>
<keyword evidence="6" id="KW-1185">Reference proteome</keyword>
<evidence type="ECO:0000313" key="3">
    <source>
        <dbReference type="EMBL" id="CAI3990705.1"/>
    </source>
</evidence>
<dbReference type="Proteomes" id="UP001152797">
    <property type="component" value="Unassembled WGS sequence"/>
</dbReference>
<dbReference type="EMBL" id="CAMXCT030001504">
    <property type="protein sequence ID" value="CAL4778017.1"/>
    <property type="molecule type" value="Genomic_DNA"/>
</dbReference>
<dbReference type="AlphaFoldDB" id="A0A9P1CFL4"/>
<feature type="transmembrane region" description="Helical" evidence="2">
    <location>
        <begin position="709"/>
        <end position="732"/>
    </location>
</feature>
<organism evidence="3">
    <name type="scientific">Cladocopium goreaui</name>
    <dbReference type="NCBI Taxonomy" id="2562237"/>
    <lineage>
        <taxon>Eukaryota</taxon>
        <taxon>Sar</taxon>
        <taxon>Alveolata</taxon>
        <taxon>Dinophyceae</taxon>
        <taxon>Suessiales</taxon>
        <taxon>Symbiodiniaceae</taxon>
        <taxon>Cladocopium</taxon>
    </lineage>
</organism>
<protein>
    <submittedName>
        <fullName evidence="5">Malate dehydrogenase 2, mitochondrial</fullName>
    </submittedName>
</protein>
<evidence type="ECO:0000313" key="4">
    <source>
        <dbReference type="EMBL" id="CAL1144080.1"/>
    </source>
</evidence>
<comment type="caution">
    <text evidence="3">The sequence shown here is derived from an EMBL/GenBank/DDBJ whole genome shotgun (WGS) entry which is preliminary data.</text>
</comment>
<keyword evidence="2" id="KW-0812">Transmembrane</keyword>
<evidence type="ECO:0000256" key="2">
    <source>
        <dbReference type="SAM" id="Phobius"/>
    </source>
</evidence>
<feature type="compositionally biased region" description="Basic residues" evidence="1">
    <location>
        <begin position="106"/>
        <end position="115"/>
    </location>
</feature>
<evidence type="ECO:0000256" key="1">
    <source>
        <dbReference type="SAM" id="MobiDB-lite"/>
    </source>
</evidence>
<evidence type="ECO:0000313" key="5">
    <source>
        <dbReference type="EMBL" id="CAL4778017.1"/>
    </source>
</evidence>
<reference evidence="3" key="1">
    <citation type="submission" date="2022-10" db="EMBL/GenBank/DDBJ databases">
        <authorList>
            <person name="Chen Y."/>
            <person name="Dougan E. K."/>
            <person name="Chan C."/>
            <person name="Rhodes N."/>
            <person name="Thang M."/>
        </authorList>
    </citation>
    <scope>NUCLEOTIDE SEQUENCE</scope>
</reference>
<keyword evidence="2" id="KW-1133">Transmembrane helix</keyword>
<dbReference type="EMBL" id="CAMXCT020001504">
    <property type="protein sequence ID" value="CAL1144080.1"/>
    <property type="molecule type" value="Genomic_DNA"/>
</dbReference>
<proteinExistence type="predicted"/>
<name>A0A9P1CFL4_9DINO</name>